<feature type="non-terminal residue" evidence="1">
    <location>
        <position position="1"/>
    </location>
</feature>
<accession>A0A0F8W3J6</accession>
<evidence type="ECO:0000313" key="1">
    <source>
        <dbReference type="EMBL" id="KKK51158.1"/>
    </source>
</evidence>
<reference evidence="1" key="1">
    <citation type="journal article" date="2015" name="Nature">
        <title>Complex archaea that bridge the gap between prokaryotes and eukaryotes.</title>
        <authorList>
            <person name="Spang A."/>
            <person name="Saw J.H."/>
            <person name="Jorgensen S.L."/>
            <person name="Zaremba-Niedzwiedzka K."/>
            <person name="Martijn J."/>
            <person name="Lind A.E."/>
            <person name="van Eijk R."/>
            <person name="Schleper C."/>
            <person name="Guy L."/>
            <person name="Ettema T.J."/>
        </authorList>
    </citation>
    <scope>NUCLEOTIDE SEQUENCE</scope>
</reference>
<organism evidence="1">
    <name type="scientific">marine sediment metagenome</name>
    <dbReference type="NCBI Taxonomy" id="412755"/>
    <lineage>
        <taxon>unclassified sequences</taxon>
        <taxon>metagenomes</taxon>
        <taxon>ecological metagenomes</taxon>
    </lineage>
</organism>
<dbReference type="EMBL" id="LAZR01067654">
    <property type="protein sequence ID" value="KKK51158.1"/>
    <property type="molecule type" value="Genomic_DNA"/>
</dbReference>
<dbReference type="AlphaFoldDB" id="A0A0F8W3J6"/>
<gene>
    <name evidence="1" type="ORF">LCGC14_3117770</name>
</gene>
<comment type="caution">
    <text evidence="1">The sequence shown here is derived from an EMBL/GenBank/DDBJ whole genome shotgun (WGS) entry which is preliminary data.</text>
</comment>
<proteinExistence type="predicted"/>
<feature type="non-terminal residue" evidence="1">
    <location>
        <position position="342"/>
    </location>
</feature>
<name>A0A0F8W3J6_9ZZZZ</name>
<protein>
    <submittedName>
        <fullName evidence="1">Uncharacterized protein</fullName>
    </submittedName>
</protein>
<sequence>RRTVHFRLNGTTAIGYDEVGSPPDATARPGHSLSTIYDLAVDDYVEFMVSHTQGLALDITADSNHSPEFMMSRIGAAGTSGGGAPGTDHGSLTGLGDDDHSLYLLAAGSRAGSTGGAQDFGSNGIKTDLLVESTSGAGILIDGAQAAAVQLTVQGAASQSTNIFTVEISSGADKLVVDSDGDVLMKEHVAIGPSATINASRVLNLVEQKADSNLIGAFINPINSSSSGMSRNTTGLSGIAEWKGSGTATGNNCIGLDFIARHNSTRALTNLVGLQAGLVALSGGTGAITNAIGININTSVWTGDEPAIVKGINIENLGSAAFDGDSFGINIDAPVTDGSSQL</sequence>